<evidence type="ECO:0000313" key="2">
    <source>
        <dbReference type="EMBL" id="KKM17658.1"/>
    </source>
</evidence>
<dbReference type="EMBL" id="LAZR01014402">
    <property type="protein sequence ID" value="KKM17658.1"/>
    <property type="molecule type" value="Genomic_DNA"/>
</dbReference>
<accession>A0A0F9K6G7</accession>
<feature type="region of interest" description="Disordered" evidence="1">
    <location>
        <begin position="1"/>
        <end position="26"/>
    </location>
</feature>
<gene>
    <name evidence="2" type="ORF">LCGC14_1673600</name>
</gene>
<proteinExistence type="predicted"/>
<protein>
    <submittedName>
        <fullName evidence="2">Uncharacterized protein</fullName>
    </submittedName>
</protein>
<feature type="compositionally biased region" description="Pro residues" evidence="1">
    <location>
        <begin position="16"/>
        <end position="26"/>
    </location>
</feature>
<reference evidence="2" key="1">
    <citation type="journal article" date="2015" name="Nature">
        <title>Complex archaea that bridge the gap between prokaryotes and eukaryotes.</title>
        <authorList>
            <person name="Spang A."/>
            <person name="Saw J.H."/>
            <person name="Jorgensen S.L."/>
            <person name="Zaremba-Niedzwiedzka K."/>
            <person name="Martijn J."/>
            <person name="Lind A.E."/>
            <person name="van Eijk R."/>
            <person name="Schleper C."/>
            <person name="Guy L."/>
            <person name="Ettema T.J."/>
        </authorList>
    </citation>
    <scope>NUCLEOTIDE SEQUENCE</scope>
</reference>
<evidence type="ECO:0000256" key="1">
    <source>
        <dbReference type="SAM" id="MobiDB-lite"/>
    </source>
</evidence>
<dbReference type="AlphaFoldDB" id="A0A0F9K6G7"/>
<name>A0A0F9K6G7_9ZZZZ</name>
<comment type="caution">
    <text evidence="2">The sequence shown here is derived from an EMBL/GenBank/DDBJ whole genome shotgun (WGS) entry which is preliminary data.</text>
</comment>
<sequence length="54" mass="5927">MPKKKAKAKVEEGPAIYPPPAPNPPPERARYILHNGGRVEYVPVEPVKKGDHDG</sequence>
<organism evidence="2">
    <name type="scientific">marine sediment metagenome</name>
    <dbReference type="NCBI Taxonomy" id="412755"/>
    <lineage>
        <taxon>unclassified sequences</taxon>
        <taxon>metagenomes</taxon>
        <taxon>ecological metagenomes</taxon>
    </lineage>
</organism>